<feature type="chain" id="PRO_5034235256" evidence="2">
    <location>
        <begin position="20"/>
        <end position="340"/>
    </location>
</feature>
<organism evidence="3 4">
    <name type="scientific">Derxia gummosa DSM 723</name>
    <dbReference type="NCBI Taxonomy" id="1121388"/>
    <lineage>
        <taxon>Bacteria</taxon>
        <taxon>Pseudomonadati</taxon>
        <taxon>Pseudomonadota</taxon>
        <taxon>Betaproteobacteria</taxon>
        <taxon>Burkholderiales</taxon>
        <taxon>Alcaligenaceae</taxon>
        <taxon>Derxia</taxon>
    </lineage>
</organism>
<keyword evidence="4" id="KW-0413">Isomerase</keyword>
<dbReference type="GO" id="GO:0003755">
    <property type="term" value="F:peptidyl-prolyl cis-trans isomerase activity"/>
    <property type="evidence" value="ECO:0007669"/>
    <property type="project" value="UniProtKB-EC"/>
</dbReference>
<evidence type="ECO:0000256" key="1">
    <source>
        <dbReference type="SAM" id="MobiDB-lite"/>
    </source>
</evidence>
<keyword evidence="2" id="KW-0732">Signal</keyword>
<feature type="region of interest" description="Disordered" evidence="1">
    <location>
        <begin position="288"/>
        <end position="326"/>
    </location>
</feature>
<evidence type="ECO:0000313" key="4">
    <source>
        <dbReference type="RefSeq" id="WP_169732516.1"/>
    </source>
</evidence>
<proteinExistence type="predicted"/>
<dbReference type="Proteomes" id="UP000675920">
    <property type="component" value="Unplaced"/>
</dbReference>
<feature type="compositionally biased region" description="Low complexity" evidence="1">
    <location>
        <begin position="288"/>
        <end position="297"/>
    </location>
</feature>
<evidence type="ECO:0000256" key="2">
    <source>
        <dbReference type="SAM" id="SignalP"/>
    </source>
</evidence>
<feature type="compositionally biased region" description="Low complexity" evidence="1">
    <location>
        <begin position="308"/>
        <end position="326"/>
    </location>
</feature>
<protein>
    <submittedName>
        <fullName evidence="4">EpsD family peptidyl-prolyl cis-trans isomerase</fullName>
        <ecNumber evidence="4">5.2.1.8</ecNumber>
    </submittedName>
</protein>
<evidence type="ECO:0000313" key="3">
    <source>
        <dbReference type="Proteomes" id="UP000675920"/>
    </source>
</evidence>
<accession>A0A8B6XB98</accession>
<dbReference type="EC" id="5.2.1.8" evidence="4"/>
<dbReference type="AlphaFoldDB" id="A0A8B6XB98"/>
<reference evidence="4" key="1">
    <citation type="submission" date="2025-08" db="UniProtKB">
        <authorList>
            <consortium name="RefSeq"/>
        </authorList>
    </citation>
    <scope>IDENTIFICATION</scope>
</reference>
<keyword evidence="3" id="KW-1185">Reference proteome</keyword>
<dbReference type="SUPFAM" id="SSF109998">
    <property type="entry name" value="Triger factor/SurA peptide-binding domain-like"/>
    <property type="match status" value="1"/>
</dbReference>
<feature type="signal peptide" evidence="2">
    <location>
        <begin position="1"/>
        <end position="19"/>
    </location>
</feature>
<name>A0A8B6XB98_9BURK</name>
<dbReference type="RefSeq" id="WP_169732516.1">
    <property type="nucleotide sequence ID" value="NZ_AXWS01000008.1"/>
</dbReference>
<dbReference type="NCBIfam" id="TIGR02925">
    <property type="entry name" value="cis_trans_EpsD"/>
    <property type="match status" value="1"/>
</dbReference>
<sequence>MKKASLVRLVGVIAVLSLAACGKSAEQKAGSSQLAATVNGVELTSHQLEFVMRRSPAAAAFADNPEFILQALDKLVDDEIAAQKAISDSADKQDKFIYASDSARREILAQLAFEKLANTVGKPSADEVRTFYNDTYPQMFKDRRVYVTDEVVVGAPGLQALKADLQGSTFTIDTALKRLDSAGAEYRRELVITRPEDLPFPLLPKLSAWSNRMPLVIQAPGALRLLFLRSSEPMPIRFDDARPRIERFLMTQRWNDTRQRLTQEWRNDTKIVLAPRYEEMRAKVKEAAAATAGSPAPAEMPAAATDRPATSAQTAPATPADAGATKAIDSAIRKGIDGLK</sequence>
<dbReference type="PROSITE" id="PS51257">
    <property type="entry name" value="PROKAR_LIPOPROTEIN"/>
    <property type="match status" value="1"/>
</dbReference>
<dbReference type="InterPro" id="IPR014274">
    <property type="entry name" value="PPIase_EpsD"/>
</dbReference>
<dbReference type="InterPro" id="IPR027304">
    <property type="entry name" value="Trigger_fact/SurA_dom_sf"/>
</dbReference>